<feature type="compositionally biased region" description="Low complexity" evidence="15">
    <location>
        <begin position="1029"/>
        <end position="1040"/>
    </location>
</feature>
<dbReference type="SMART" id="SM00293">
    <property type="entry name" value="PWWP"/>
    <property type="match status" value="1"/>
</dbReference>
<dbReference type="Gene3D" id="1.20.920.10">
    <property type="entry name" value="Bromodomain-like"/>
    <property type="match status" value="1"/>
</dbReference>
<evidence type="ECO:0000256" key="7">
    <source>
        <dbReference type="ARBA" id="ARBA00022853"/>
    </source>
</evidence>
<dbReference type="InterPro" id="IPR057053">
    <property type="entry name" value="MYND_ZMYND11_ZMYD8"/>
</dbReference>
<dbReference type="EnsemblMetazoa" id="ACHR000590-RA">
    <property type="protein sequence ID" value="ACHR000590-PA"/>
    <property type="gene ID" value="ACHR000590"/>
</dbReference>
<evidence type="ECO:0000313" key="19">
    <source>
        <dbReference type="EnsemblMetazoa" id="ACHR000590-PA"/>
    </source>
</evidence>
<feature type="compositionally biased region" description="Polar residues" evidence="15">
    <location>
        <begin position="727"/>
        <end position="741"/>
    </location>
</feature>
<feature type="compositionally biased region" description="Basic and acidic residues" evidence="15">
    <location>
        <begin position="1573"/>
        <end position="1585"/>
    </location>
</feature>
<evidence type="ECO:0000259" key="16">
    <source>
        <dbReference type="PROSITE" id="PS50014"/>
    </source>
</evidence>
<evidence type="ECO:0000259" key="18">
    <source>
        <dbReference type="PROSITE" id="PS50865"/>
    </source>
</evidence>
<dbReference type="VEuPathDB" id="VectorBase:ACHR000590"/>
<keyword evidence="14" id="KW-0175">Coiled coil</keyword>
<feature type="region of interest" description="Disordered" evidence="15">
    <location>
        <begin position="263"/>
        <end position="315"/>
    </location>
</feature>
<keyword evidence="5 13" id="KW-0863">Zinc-finger</keyword>
<keyword evidence="6" id="KW-0862">Zinc</keyword>
<feature type="region of interest" description="Disordered" evidence="15">
    <location>
        <begin position="1572"/>
        <end position="1685"/>
    </location>
</feature>
<feature type="compositionally biased region" description="Polar residues" evidence="15">
    <location>
        <begin position="347"/>
        <end position="358"/>
    </location>
</feature>
<feature type="compositionally biased region" description="Low complexity" evidence="15">
    <location>
        <begin position="1639"/>
        <end position="1649"/>
    </location>
</feature>
<dbReference type="PANTHER" id="PTHR46453:SF5">
    <property type="entry name" value="PROTEIN KINASE C-BINDING PROTEIN 1 ISOFORM X1"/>
    <property type="match status" value="1"/>
</dbReference>
<dbReference type="SMART" id="SM00297">
    <property type="entry name" value="BROMO"/>
    <property type="match status" value="1"/>
</dbReference>
<keyword evidence="3" id="KW-0158">Chromosome</keyword>
<dbReference type="Gene3D" id="3.30.40.10">
    <property type="entry name" value="Zinc/RING finger domain, C3HC4 (zinc finger)"/>
    <property type="match status" value="1"/>
</dbReference>
<dbReference type="Pfam" id="PF24324">
    <property type="entry name" value="MYND_ZMYND11_ZMYD8"/>
    <property type="match status" value="1"/>
</dbReference>
<dbReference type="Pfam" id="PF00855">
    <property type="entry name" value="PWWP"/>
    <property type="match status" value="1"/>
</dbReference>
<dbReference type="STRING" id="43041.A0A182JQ06"/>
<protein>
    <recommendedName>
        <fullName evidence="21">Protein kinase C-binding protein 1</fullName>
    </recommendedName>
</protein>
<reference evidence="20" key="1">
    <citation type="submission" date="2013-03" db="EMBL/GenBank/DDBJ databases">
        <title>The Genome Sequence of Anopheles christyi ACHKN1017.</title>
        <authorList>
            <consortium name="The Broad Institute Genomics Platform"/>
            <person name="Neafsey D.E."/>
            <person name="Besansky N."/>
            <person name="Walker B."/>
            <person name="Young S.K."/>
            <person name="Zeng Q."/>
            <person name="Gargeya S."/>
            <person name="Fitzgerald M."/>
            <person name="Haas B."/>
            <person name="Abouelleil A."/>
            <person name="Allen A.W."/>
            <person name="Alvarado L."/>
            <person name="Arachchi H.M."/>
            <person name="Berlin A.M."/>
            <person name="Chapman S.B."/>
            <person name="Gainer-Dewar J."/>
            <person name="Goldberg J."/>
            <person name="Griggs A."/>
            <person name="Gujja S."/>
            <person name="Hansen M."/>
            <person name="Howarth C."/>
            <person name="Imamovic A."/>
            <person name="Ireland A."/>
            <person name="Larimer J."/>
            <person name="McCowan C."/>
            <person name="Murphy C."/>
            <person name="Pearson M."/>
            <person name="Poon T.W."/>
            <person name="Priest M."/>
            <person name="Roberts A."/>
            <person name="Saif S."/>
            <person name="Shea T."/>
            <person name="Sisk P."/>
            <person name="Sykes S."/>
            <person name="Wortman J."/>
            <person name="Nusbaum C."/>
            <person name="Birren B."/>
        </authorList>
    </citation>
    <scope>NUCLEOTIDE SEQUENCE [LARGE SCALE GENOMIC DNA]</scope>
    <source>
        <strain evidence="20">ACHKN1017</strain>
    </source>
</reference>
<evidence type="ECO:0000256" key="2">
    <source>
        <dbReference type="ARBA" id="ARBA00004286"/>
    </source>
</evidence>
<evidence type="ECO:0000256" key="14">
    <source>
        <dbReference type="SAM" id="Coils"/>
    </source>
</evidence>
<feature type="domain" description="PWWP" evidence="17">
    <location>
        <begin position="579"/>
        <end position="630"/>
    </location>
</feature>
<dbReference type="InterPro" id="IPR001965">
    <property type="entry name" value="Znf_PHD"/>
</dbReference>
<evidence type="ECO:0000313" key="20">
    <source>
        <dbReference type="Proteomes" id="UP000075881"/>
    </source>
</evidence>
<evidence type="ECO:0008006" key="21">
    <source>
        <dbReference type="Google" id="ProtNLM"/>
    </source>
</evidence>
<dbReference type="InterPro" id="IPR019786">
    <property type="entry name" value="Zinc_finger_PHD-type_CS"/>
</dbReference>
<dbReference type="InterPro" id="IPR013083">
    <property type="entry name" value="Znf_RING/FYVE/PHD"/>
</dbReference>
<dbReference type="InterPro" id="IPR011011">
    <property type="entry name" value="Znf_FYVE_PHD"/>
</dbReference>
<feature type="compositionally biased region" description="Polar residues" evidence="15">
    <location>
        <begin position="301"/>
        <end position="315"/>
    </location>
</feature>
<proteinExistence type="predicted"/>
<evidence type="ECO:0000256" key="15">
    <source>
        <dbReference type="SAM" id="MobiDB-lite"/>
    </source>
</evidence>
<feature type="compositionally biased region" description="Basic residues" evidence="15">
    <location>
        <begin position="751"/>
        <end position="762"/>
    </location>
</feature>
<evidence type="ECO:0000256" key="12">
    <source>
        <dbReference type="PROSITE-ProRule" id="PRU00035"/>
    </source>
</evidence>
<dbReference type="PROSITE" id="PS50865">
    <property type="entry name" value="ZF_MYND_2"/>
    <property type="match status" value="1"/>
</dbReference>
<feature type="region of interest" description="Disordered" evidence="15">
    <location>
        <begin position="828"/>
        <end position="863"/>
    </location>
</feature>
<dbReference type="PROSITE" id="PS01359">
    <property type="entry name" value="ZF_PHD_1"/>
    <property type="match status" value="1"/>
</dbReference>
<keyword evidence="4" id="KW-0479">Metal-binding</keyword>
<feature type="compositionally biased region" description="Polar residues" evidence="15">
    <location>
        <begin position="12"/>
        <end position="21"/>
    </location>
</feature>
<dbReference type="GO" id="GO:0005737">
    <property type="term" value="C:cytoplasm"/>
    <property type="evidence" value="ECO:0007669"/>
    <property type="project" value="TreeGrafter"/>
</dbReference>
<evidence type="ECO:0000256" key="4">
    <source>
        <dbReference type="ARBA" id="ARBA00022723"/>
    </source>
</evidence>
<feature type="compositionally biased region" description="Polar residues" evidence="15">
    <location>
        <begin position="1669"/>
        <end position="1685"/>
    </location>
</feature>
<dbReference type="InterPro" id="IPR044075">
    <property type="entry name" value="PRKCBP1_PHD"/>
</dbReference>
<dbReference type="GO" id="GO:0008270">
    <property type="term" value="F:zinc ion binding"/>
    <property type="evidence" value="ECO:0007669"/>
    <property type="project" value="UniProtKB-KW"/>
</dbReference>
<sequence>MRVKVTGEDSNRNGPSMSSGGQLMKAKQHPNSLIGRRISLHHRKIPTQVIDDNNGQDVAAPQYVEISTRDGKSIGQVKFVGSCNPSSSLIKSHPGNTIPTTVIAGSGESSQASSQNNKPIVSSQAIQAAITQYNENQPKASEMVEKPADVAFNTPIVIKITSIQAAPHTQLLAEQLKDHESVTSSNDVPKDDERVAVAEISLVETAENSSSTQAAEKPCTLSAPEVETILDKSEMAVSPKQSREMKLLKQTHTKSKMLTEFMTETSRKGKLRKRRSESNCVPTVPADTGAHLGPRKRQRSRSAANSNTNEDIVTGLENDSSMSFADYDESDLVVRSSSNRKMRSLKSDYSLQKPSNTNRSDRSVSKDYDPAAFLSLVDLNPNSNEEDETVCPGDPPKPGWDRFCWRCKRTNPELGCSKCTRSYHKRCVRYTVDNPNWSCAECKTTAITSRADAEFFTQCLGYVLDILELQNDWSDVFNPLNITDLKDYDKYINHHMDLAVMYERLAQRKYKAPEEFVSDLSWIVHNMSIYPGPPNLVKIARAMHKRGKQEIEEIDPCYECYVKANNNTENWFIKPCSKPHLLVWAKLKGYPYWPAKLYGVNANNQAQVRFFGAHDRAWIPVKDCFLYAQQDPNPQKMHLKSKQMTFAHSLADMEQHIDQLREQFKTFNYAESFESVNPSRHEDQLRAMLPGAFVKKVKVTIKRNEGEMTVAVASSSCNEPQSSSQEKANTAQAEKASPSTEKGTKFGKTVSPRKRMTRRMSRILKNPDESAELANTSKDSMDDPDVSLSSSNDKTSDSNVASSKPADNKRHRLNDGREELSLLIRRGSQSWETEPLSKRRKSTVDKSVLKASGSKTTKPNTKAVPPAAIKDTVLPAVAQEETEVSKDPVPVEESTIPVSNADPIAMINEPLPVQPAENVVPPVQPVRTNVTKHALVSIPADSTASFITQKEKDTSKSMASTVEAGGPATVSTAITVSSIAPSSIVNSSDMSGDISIKEEIISDDEILLVNSENTEPSATKKLAPKGKQPSSPAEVSSSPAVTTLNVATSSEEMLTVPLPVSSSVAKAIGDSSSHAAMTDPKTKQRVPMPINTAIKSRFNDDSNDTQKVSSNQLAPMSDKTMAKANDSSTSTAVTVGASSHSTATLPVKSNSIAVTVGSKRQQVVLPPNKISKENTTNVTAVSVGTSVAQVPVVMFPASNNSNSTAVSVVPSNQRARKSFPGGTANAKTAKQATHNTTLSASSVPNVLVKRNSTMEHLVIDKVSENATATKSSREINISCPTTTPIQSATPFLPQRVAELPNRTGNMSNCANANSNGAGLATKQLVPASTTISLIPCEAERNSEKNETNASSSLIDIDNDDIMIIDEDIQPTAVSSGSSSVLPLPPLVPRPQLQSANIQPSDREESPRPTDLLNDCAGQLLDSFRLTIENVLSDLADKGSPSAEVSTLKIKLDRIQKQRDQHATELEAQRKLYEGMMQELRQSLEQEKKRAMIDQRQQLMREKQRAVQLAKQKQWCKRCLREAKFYCCWNTSYCEVSCQEKHWDEHKDVCNQAIEKKARSSLPMSIVPVGPDHCWAENDNDHRTPEPGRINRPVLPIPATTSVTISPDNKSNMRKHATAAAATGPRGIGSPDNGGRKHFTSSPSTASPSARGESNSINTSIPNNGVLPAATSTPFHSSGRSYPSGNTSVANVSFNPPTKCTVKAVYGGVGYSQHPAHNGGNVTTGLTTGGALNMPQQHQQRMNTTRDKSTPANNRAERRDNPAAIKVSQAYVPTNTYDLTMSPARISTVLQPITSTTSSMSMPTFGRTTIAGDIPVTGVSQHVWNQIAMQASGIRQSQLGTSGSLDRREQGGQLAVEFRSIQHHPTVSSQKQKPAREQ</sequence>
<dbReference type="InterPro" id="IPR002893">
    <property type="entry name" value="Znf_MYND"/>
</dbReference>
<feature type="region of interest" description="Disordered" evidence="15">
    <location>
        <begin position="1015"/>
        <end position="1040"/>
    </location>
</feature>
<dbReference type="SUPFAM" id="SSF63748">
    <property type="entry name" value="Tudor/PWWP/MBT"/>
    <property type="match status" value="1"/>
</dbReference>
<feature type="region of interest" description="Disordered" evidence="15">
    <location>
        <begin position="1373"/>
        <end position="1410"/>
    </location>
</feature>
<keyword evidence="11" id="KW-0539">Nucleus</keyword>
<evidence type="ECO:0000256" key="5">
    <source>
        <dbReference type="ARBA" id="ARBA00022771"/>
    </source>
</evidence>
<feature type="compositionally biased region" description="Low complexity" evidence="15">
    <location>
        <begin position="1201"/>
        <end position="1212"/>
    </location>
</feature>
<reference evidence="19" key="2">
    <citation type="submission" date="2020-05" db="UniProtKB">
        <authorList>
            <consortium name="EnsemblMetazoa"/>
        </authorList>
    </citation>
    <scope>IDENTIFICATION</scope>
    <source>
        <strain evidence="19">ACHKN1017</strain>
    </source>
</reference>
<dbReference type="GO" id="GO:0005634">
    <property type="term" value="C:nucleus"/>
    <property type="evidence" value="ECO:0007669"/>
    <property type="project" value="UniProtKB-SubCell"/>
</dbReference>
<dbReference type="Gene3D" id="2.30.30.140">
    <property type="match status" value="1"/>
</dbReference>
<dbReference type="SMART" id="SM00249">
    <property type="entry name" value="PHD"/>
    <property type="match status" value="1"/>
</dbReference>
<keyword evidence="20" id="KW-1185">Reference proteome</keyword>
<dbReference type="Proteomes" id="UP000075881">
    <property type="component" value="Unassembled WGS sequence"/>
</dbReference>
<dbReference type="SUPFAM" id="SSF57903">
    <property type="entry name" value="FYVE/PHD zinc finger"/>
    <property type="match status" value="1"/>
</dbReference>
<dbReference type="Pfam" id="PF23460">
    <property type="entry name" value="ZMYND8_CC"/>
    <property type="match status" value="1"/>
</dbReference>
<dbReference type="SUPFAM" id="SSF144232">
    <property type="entry name" value="HIT/MYND zinc finger-like"/>
    <property type="match status" value="1"/>
</dbReference>
<keyword evidence="9 12" id="KW-0103">Bromodomain</keyword>
<feature type="compositionally biased region" description="Low complexity" evidence="15">
    <location>
        <begin position="714"/>
        <end position="726"/>
    </location>
</feature>
<evidence type="ECO:0000259" key="17">
    <source>
        <dbReference type="PROSITE" id="PS50812"/>
    </source>
</evidence>
<feature type="region of interest" description="Disordered" evidence="15">
    <location>
        <begin position="712"/>
        <end position="815"/>
    </location>
</feature>
<evidence type="ECO:0000256" key="9">
    <source>
        <dbReference type="ARBA" id="ARBA00023117"/>
    </source>
</evidence>
<dbReference type="PROSITE" id="PS50812">
    <property type="entry name" value="PWWP"/>
    <property type="match status" value="1"/>
</dbReference>
<feature type="coiled-coil region" evidence="14">
    <location>
        <begin position="1444"/>
        <end position="1512"/>
    </location>
</feature>
<dbReference type="InterPro" id="IPR000313">
    <property type="entry name" value="PWWP_dom"/>
</dbReference>
<dbReference type="InterPro" id="IPR001487">
    <property type="entry name" value="Bromodomain"/>
</dbReference>
<feature type="region of interest" description="Disordered" evidence="15">
    <location>
        <begin position="1"/>
        <end position="28"/>
    </location>
</feature>
<evidence type="ECO:0000256" key="1">
    <source>
        <dbReference type="ARBA" id="ARBA00004123"/>
    </source>
</evidence>
<feature type="domain" description="MYND-type" evidence="18">
    <location>
        <begin position="1515"/>
        <end position="1549"/>
    </location>
</feature>
<feature type="domain" description="Bromo" evidence="16">
    <location>
        <begin position="478"/>
        <end position="538"/>
    </location>
</feature>
<feature type="region of interest" description="Disordered" evidence="15">
    <location>
        <begin position="338"/>
        <end position="365"/>
    </location>
</feature>
<organism evidence="19 20">
    <name type="scientific">Anopheles christyi</name>
    <dbReference type="NCBI Taxonomy" id="43041"/>
    <lineage>
        <taxon>Eukaryota</taxon>
        <taxon>Metazoa</taxon>
        <taxon>Ecdysozoa</taxon>
        <taxon>Arthropoda</taxon>
        <taxon>Hexapoda</taxon>
        <taxon>Insecta</taxon>
        <taxon>Pterygota</taxon>
        <taxon>Neoptera</taxon>
        <taxon>Endopterygota</taxon>
        <taxon>Diptera</taxon>
        <taxon>Nematocera</taxon>
        <taxon>Culicoidea</taxon>
        <taxon>Culicidae</taxon>
        <taxon>Anophelinae</taxon>
        <taxon>Anopheles</taxon>
    </lineage>
</organism>
<dbReference type="GO" id="GO:0140006">
    <property type="term" value="F:histone H3 reader activity"/>
    <property type="evidence" value="ECO:0007669"/>
    <property type="project" value="UniProtKB-ARBA"/>
</dbReference>
<feature type="region of interest" description="Disordered" evidence="15">
    <location>
        <begin position="1201"/>
        <end position="1233"/>
    </location>
</feature>
<feature type="compositionally biased region" description="Basic and acidic residues" evidence="15">
    <location>
        <begin position="1"/>
        <end position="11"/>
    </location>
</feature>
<dbReference type="SUPFAM" id="SSF47370">
    <property type="entry name" value="Bromodomain"/>
    <property type="match status" value="1"/>
</dbReference>
<evidence type="ECO:0000256" key="3">
    <source>
        <dbReference type="ARBA" id="ARBA00022454"/>
    </source>
</evidence>
<keyword evidence="8" id="KW-0805">Transcription regulation</keyword>
<evidence type="ECO:0000256" key="13">
    <source>
        <dbReference type="PROSITE-ProRule" id="PRU00134"/>
    </source>
</evidence>
<dbReference type="PANTHER" id="PTHR46453">
    <property type="entry name" value="PROTEIN KINASE C-BINDING PROTEIN 1"/>
    <property type="match status" value="1"/>
</dbReference>
<feature type="compositionally biased region" description="Polar residues" evidence="15">
    <location>
        <begin position="1651"/>
        <end position="1662"/>
    </location>
</feature>
<keyword evidence="7" id="KW-0156">Chromatin regulator</keyword>
<dbReference type="CDD" id="cd20160">
    <property type="entry name" value="PWWP_PRKCBP1"/>
    <property type="match status" value="1"/>
</dbReference>
<dbReference type="GO" id="GO:0005694">
    <property type="term" value="C:chromosome"/>
    <property type="evidence" value="ECO:0007669"/>
    <property type="project" value="UniProtKB-SubCell"/>
</dbReference>
<comment type="subcellular location">
    <subcellularLocation>
        <location evidence="2">Chromosome</location>
    </subcellularLocation>
    <subcellularLocation>
        <location evidence="1">Nucleus</location>
    </subcellularLocation>
</comment>
<evidence type="ECO:0000256" key="6">
    <source>
        <dbReference type="ARBA" id="ARBA00022833"/>
    </source>
</evidence>
<dbReference type="InterPro" id="IPR036427">
    <property type="entry name" value="Bromodomain-like_sf"/>
</dbReference>
<dbReference type="FunFam" id="6.10.140.2220:FF:000002">
    <property type="entry name" value="Protein kinase C-binding protein 1 isoform C"/>
    <property type="match status" value="1"/>
</dbReference>
<evidence type="ECO:0000256" key="8">
    <source>
        <dbReference type="ARBA" id="ARBA00023015"/>
    </source>
</evidence>
<dbReference type="PROSITE" id="PS50014">
    <property type="entry name" value="BROMODOMAIN_2"/>
    <property type="match status" value="1"/>
</dbReference>
<name>A0A182JQ06_9DIPT</name>
<keyword evidence="10" id="KW-0804">Transcription</keyword>
<dbReference type="CDD" id="cd15538">
    <property type="entry name" value="PHD_PRKCBP1"/>
    <property type="match status" value="1"/>
</dbReference>
<feature type="compositionally biased region" description="Polar residues" evidence="15">
    <location>
        <begin position="1598"/>
        <end position="1609"/>
    </location>
</feature>
<evidence type="ECO:0000256" key="10">
    <source>
        <dbReference type="ARBA" id="ARBA00023163"/>
    </source>
</evidence>
<dbReference type="PROSITE" id="PS01360">
    <property type="entry name" value="ZF_MYND_1"/>
    <property type="match status" value="1"/>
</dbReference>
<dbReference type="GO" id="GO:0003714">
    <property type="term" value="F:transcription corepressor activity"/>
    <property type="evidence" value="ECO:0007669"/>
    <property type="project" value="TreeGrafter"/>
</dbReference>
<evidence type="ECO:0000256" key="11">
    <source>
        <dbReference type="ARBA" id="ARBA00023242"/>
    </source>
</evidence>
<accession>A0A182JQ06</accession>
<dbReference type="InterPro" id="IPR056987">
    <property type="entry name" value="ZMYND8_CC"/>
</dbReference>
<dbReference type="Pfam" id="PF00439">
    <property type="entry name" value="Bromodomain"/>
    <property type="match status" value="1"/>
</dbReference>